<organism evidence="6 7">
    <name type="scientific">Phytophthora cactorum</name>
    <dbReference type="NCBI Taxonomy" id="29920"/>
    <lineage>
        <taxon>Eukaryota</taxon>
        <taxon>Sar</taxon>
        <taxon>Stramenopiles</taxon>
        <taxon>Oomycota</taxon>
        <taxon>Peronosporomycetes</taxon>
        <taxon>Peronosporales</taxon>
        <taxon>Peronosporaceae</taxon>
        <taxon>Phytophthora</taxon>
    </lineage>
</organism>
<protein>
    <submittedName>
        <fullName evidence="6">Uncharacterized protein</fullName>
    </submittedName>
</protein>
<evidence type="ECO:0000313" key="3">
    <source>
        <dbReference type="EMBL" id="KAG2889525.1"/>
    </source>
</evidence>
<reference evidence="6 7" key="1">
    <citation type="submission" date="2018-01" db="EMBL/GenBank/DDBJ databases">
        <title>Draft genome of the strawberry crown rot pathogen Phytophthora cactorum.</title>
        <authorList>
            <person name="Armitage A.D."/>
            <person name="Lysoe E."/>
            <person name="Nellist C.F."/>
            <person name="Harrison R.J."/>
            <person name="Brurberg M.B."/>
        </authorList>
    </citation>
    <scope>NUCLEOTIDE SEQUENCE [LARGE SCALE GENOMIC DNA]</scope>
    <source>
        <strain evidence="6 7">10300</strain>
    </source>
</reference>
<evidence type="ECO:0000313" key="4">
    <source>
        <dbReference type="EMBL" id="KAG2960945.1"/>
    </source>
</evidence>
<dbReference type="Proteomes" id="UP000760860">
    <property type="component" value="Unassembled WGS sequence"/>
</dbReference>
<evidence type="ECO:0000313" key="6">
    <source>
        <dbReference type="EMBL" id="RAW21872.1"/>
    </source>
</evidence>
<keyword evidence="7" id="KW-1185">Reference proteome</keyword>
<dbReference type="Proteomes" id="UP000774804">
    <property type="component" value="Unassembled WGS sequence"/>
</dbReference>
<dbReference type="EMBL" id="MJFZ01001522">
    <property type="protein sequence ID" value="RAW21872.1"/>
    <property type="molecule type" value="Genomic_DNA"/>
</dbReference>
<dbReference type="EMBL" id="RCMK01001711">
    <property type="protein sequence ID" value="KAG2889525.1"/>
    <property type="molecule type" value="Genomic_DNA"/>
</dbReference>
<reference evidence="1" key="2">
    <citation type="submission" date="2018-10" db="EMBL/GenBank/DDBJ databases">
        <title>Effector identification in a new, highly contiguous assembly of the strawberry crown rot pathogen Phytophthora cactorum.</title>
        <authorList>
            <person name="Armitage A.D."/>
            <person name="Nellist C.F."/>
            <person name="Bates H."/>
            <person name="Vickerstaff R.J."/>
            <person name="Harrison R.J."/>
        </authorList>
    </citation>
    <scope>NUCLEOTIDE SEQUENCE</scope>
    <source>
        <strain evidence="1">15-7</strain>
        <strain evidence="2">4032</strain>
        <strain evidence="3">4040</strain>
        <strain evidence="4">P415</strain>
        <strain evidence="5">P421</strain>
    </source>
</reference>
<name>A0A329REK5_9STRA</name>
<dbReference type="Proteomes" id="UP000735874">
    <property type="component" value="Unassembled WGS sequence"/>
</dbReference>
<gene>
    <name evidence="6" type="ORF">PC110_g21686</name>
    <name evidence="1" type="ORF">PC113_g22223</name>
    <name evidence="2" type="ORF">PC115_g22072</name>
    <name evidence="3" type="ORF">PC117_g24662</name>
    <name evidence="4" type="ORF">PC118_g22234</name>
    <name evidence="5" type="ORF">PC129_g17836</name>
</gene>
<accession>A0A329REK5</accession>
<dbReference type="AlphaFoldDB" id="A0A329REK5"/>
<dbReference type="EMBL" id="RCML01001689">
    <property type="protein sequence ID" value="KAG2960945.1"/>
    <property type="molecule type" value="Genomic_DNA"/>
</dbReference>
<evidence type="ECO:0000313" key="5">
    <source>
        <dbReference type="EMBL" id="KAG3211181.1"/>
    </source>
</evidence>
<dbReference type="Proteomes" id="UP000736787">
    <property type="component" value="Unassembled WGS sequence"/>
</dbReference>
<dbReference type="VEuPathDB" id="FungiDB:PC110_g21686"/>
<dbReference type="EMBL" id="RCMG01001626">
    <property type="protein sequence ID" value="KAG2823172.1"/>
    <property type="molecule type" value="Genomic_DNA"/>
</dbReference>
<evidence type="ECO:0000313" key="1">
    <source>
        <dbReference type="EMBL" id="KAG2823172.1"/>
    </source>
</evidence>
<comment type="caution">
    <text evidence="6">The sequence shown here is derived from an EMBL/GenBank/DDBJ whole genome shotgun (WGS) entry which is preliminary data.</text>
</comment>
<evidence type="ECO:0000313" key="7">
    <source>
        <dbReference type="Proteomes" id="UP000251314"/>
    </source>
</evidence>
<dbReference type="EMBL" id="RCMV01000988">
    <property type="protein sequence ID" value="KAG3211181.1"/>
    <property type="molecule type" value="Genomic_DNA"/>
</dbReference>
<sequence>MPESLNTPVASPPEATNKLGTAKATLCLLKEAGITAGSVKTNDQFDLDVEVMQIALLEPFEKLRVLAGESPVLAAWRQGGSASGDATFGIRVAAWIISALSLSICDLDGKLGQL</sequence>
<dbReference type="Proteomes" id="UP000251314">
    <property type="component" value="Unassembled WGS sequence"/>
</dbReference>
<dbReference type="EMBL" id="RCMI01001709">
    <property type="protein sequence ID" value="KAG2882014.1"/>
    <property type="molecule type" value="Genomic_DNA"/>
</dbReference>
<dbReference type="OrthoDB" id="126157at2759"/>
<proteinExistence type="predicted"/>
<dbReference type="Proteomes" id="UP000697107">
    <property type="component" value="Unassembled WGS sequence"/>
</dbReference>
<evidence type="ECO:0000313" key="2">
    <source>
        <dbReference type="EMBL" id="KAG2882014.1"/>
    </source>
</evidence>